<dbReference type="AlphaFoldDB" id="A0AAD9D8I9"/>
<reference evidence="2" key="1">
    <citation type="submission" date="2023-06" db="EMBL/GenBank/DDBJ databases">
        <title>Survivors Of The Sea: Transcriptome response of Skeletonema marinoi to long-term dormancy.</title>
        <authorList>
            <person name="Pinder M.I.M."/>
            <person name="Kourtchenko O."/>
            <person name="Robertson E.K."/>
            <person name="Larsson T."/>
            <person name="Maumus F."/>
            <person name="Osuna-Cruz C.M."/>
            <person name="Vancaester E."/>
            <person name="Stenow R."/>
            <person name="Vandepoele K."/>
            <person name="Ploug H."/>
            <person name="Bruchert V."/>
            <person name="Godhe A."/>
            <person name="Topel M."/>
        </authorList>
    </citation>
    <scope>NUCLEOTIDE SEQUENCE</scope>
    <source>
        <strain evidence="2">R05AC</strain>
    </source>
</reference>
<accession>A0AAD9D8I9</accession>
<proteinExistence type="predicted"/>
<evidence type="ECO:0000313" key="2">
    <source>
        <dbReference type="EMBL" id="KAK1736648.1"/>
    </source>
</evidence>
<keyword evidence="1" id="KW-0732">Signal</keyword>
<feature type="chain" id="PRO_5042223603" evidence="1">
    <location>
        <begin position="20"/>
        <end position="307"/>
    </location>
</feature>
<organism evidence="2 3">
    <name type="scientific">Skeletonema marinoi</name>
    <dbReference type="NCBI Taxonomy" id="267567"/>
    <lineage>
        <taxon>Eukaryota</taxon>
        <taxon>Sar</taxon>
        <taxon>Stramenopiles</taxon>
        <taxon>Ochrophyta</taxon>
        <taxon>Bacillariophyta</taxon>
        <taxon>Coscinodiscophyceae</taxon>
        <taxon>Thalassiosirophycidae</taxon>
        <taxon>Thalassiosirales</taxon>
        <taxon>Skeletonemataceae</taxon>
        <taxon>Skeletonema</taxon>
        <taxon>Skeletonema marinoi-dohrnii complex</taxon>
    </lineage>
</organism>
<protein>
    <submittedName>
        <fullName evidence="2">Uncharacterized protein</fullName>
    </submittedName>
</protein>
<name>A0AAD9D8I9_9STRA</name>
<sequence>MILRFSLLLLLCPARTILAFSPNSHGGICSSRHRLPILSSSSLSNFGLPSSDNQSGCNDILHQSQPFDKTYNQIKSTDQTFQGFISRWVAVSLAAAIMLSFSFTSFPLSCYAEDVVAADKDIIAEMGLKQPTEFRPQIRLTEDALNSVSTKSKARTPILQGLVYFPERARDTPDDTTSISTSTPSKEPLDYYSDILVLTAVSAKDPSGPILAGAKFPVSSVRFPFSFSMYEQNLLLKRAGVKEAWEDVQNTSDVIIKAYICPSDAVAFPCEDKEVKKYSEGVAKLITELPGLREGEVIRAPASLPLK</sequence>
<keyword evidence="3" id="KW-1185">Reference proteome</keyword>
<comment type="caution">
    <text evidence="2">The sequence shown here is derived from an EMBL/GenBank/DDBJ whole genome shotgun (WGS) entry which is preliminary data.</text>
</comment>
<dbReference type="EMBL" id="JATAAI010000028">
    <property type="protein sequence ID" value="KAK1736648.1"/>
    <property type="molecule type" value="Genomic_DNA"/>
</dbReference>
<gene>
    <name evidence="2" type="ORF">QTG54_012670</name>
</gene>
<dbReference type="Proteomes" id="UP001224775">
    <property type="component" value="Unassembled WGS sequence"/>
</dbReference>
<feature type="signal peptide" evidence="1">
    <location>
        <begin position="1"/>
        <end position="19"/>
    </location>
</feature>
<evidence type="ECO:0000256" key="1">
    <source>
        <dbReference type="SAM" id="SignalP"/>
    </source>
</evidence>
<evidence type="ECO:0000313" key="3">
    <source>
        <dbReference type="Proteomes" id="UP001224775"/>
    </source>
</evidence>